<evidence type="ECO:0000256" key="1">
    <source>
        <dbReference type="SAM" id="MobiDB-lite"/>
    </source>
</evidence>
<dbReference type="AlphaFoldDB" id="A0A5K3EK83"/>
<sequence>PNGSRGNGPLSHRHLTNLVSSHESHLLAYPRQPQEYAATNLQNYGGQEQQDALLLSRKRTVSNTSAMTSASSMKRGRRRHEPTITAAQALINATTNSVGQLSYAPTDVATMVGLKNEDRPAHQPLQLTVSGGGGGGGGDATGRRVSVAPTQVAPTPMTMGYESQSAMDRNDALLTAPDEELC</sequence>
<reference evidence="2" key="1">
    <citation type="submission" date="2019-11" db="UniProtKB">
        <authorList>
            <consortium name="WormBaseParasite"/>
        </authorList>
    </citation>
    <scope>IDENTIFICATION</scope>
</reference>
<name>A0A5K3EK83_MESCO</name>
<feature type="region of interest" description="Disordered" evidence="1">
    <location>
        <begin position="58"/>
        <end position="80"/>
    </location>
</feature>
<proteinExistence type="predicted"/>
<dbReference type="WBParaSite" id="MCU_000802-RA">
    <property type="protein sequence ID" value="MCU_000802-RA"/>
    <property type="gene ID" value="MCU_000802"/>
</dbReference>
<feature type="region of interest" description="Disordered" evidence="1">
    <location>
        <begin position="154"/>
        <end position="182"/>
    </location>
</feature>
<feature type="compositionally biased region" description="Low complexity" evidence="1">
    <location>
        <begin position="64"/>
        <end position="73"/>
    </location>
</feature>
<evidence type="ECO:0000313" key="2">
    <source>
        <dbReference type="WBParaSite" id="MCU_000802-RA"/>
    </source>
</evidence>
<organism evidence="2">
    <name type="scientific">Mesocestoides corti</name>
    <name type="common">Flatworm</name>
    <dbReference type="NCBI Taxonomy" id="53468"/>
    <lineage>
        <taxon>Eukaryota</taxon>
        <taxon>Metazoa</taxon>
        <taxon>Spiralia</taxon>
        <taxon>Lophotrochozoa</taxon>
        <taxon>Platyhelminthes</taxon>
        <taxon>Cestoda</taxon>
        <taxon>Eucestoda</taxon>
        <taxon>Cyclophyllidea</taxon>
        <taxon>Mesocestoididae</taxon>
        <taxon>Mesocestoides</taxon>
    </lineage>
</organism>
<protein>
    <submittedName>
        <fullName evidence="2">CG10617</fullName>
    </submittedName>
</protein>
<accession>A0A5K3EK83</accession>